<reference evidence="1 2" key="1">
    <citation type="submission" date="2016-04" db="EMBL/GenBank/DDBJ databases">
        <title>The genome of Intoshia linei affirms orthonectids as highly simplified spiralians.</title>
        <authorList>
            <person name="Mikhailov K.V."/>
            <person name="Slusarev G.S."/>
            <person name="Nikitin M.A."/>
            <person name="Logacheva M.D."/>
            <person name="Penin A."/>
            <person name="Aleoshin V."/>
            <person name="Panchin Y.V."/>
        </authorList>
    </citation>
    <scope>NUCLEOTIDE SEQUENCE [LARGE SCALE GENOMIC DNA]</scope>
    <source>
        <strain evidence="1">Intl2013</strain>
        <tissue evidence="1">Whole animal</tissue>
    </source>
</reference>
<organism evidence="1 2">
    <name type="scientific">Intoshia linei</name>
    <dbReference type="NCBI Taxonomy" id="1819745"/>
    <lineage>
        <taxon>Eukaryota</taxon>
        <taxon>Metazoa</taxon>
        <taxon>Spiralia</taxon>
        <taxon>Lophotrochozoa</taxon>
        <taxon>Mesozoa</taxon>
        <taxon>Orthonectida</taxon>
        <taxon>Rhopaluridae</taxon>
        <taxon>Intoshia</taxon>
    </lineage>
</organism>
<evidence type="ECO:0000313" key="1">
    <source>
        <dbReference type="EMBL" id="OAF70404.1"/>
    </source>
</evidence>
<dbReference type="InterPro" id="IPR048278">
    <property type="entry name" value="PFN"/>
</dbReference>
<evidence type="ECO:0008006" key="3">
    <source>
        <dbReference type="Google" id="ProtNLM"/>
    </source>
</evidence>
<dbReference type="SUPFAM" id="SSF55770">
    <property type="entry name" value="Profilin (actin-binding protein)"/>
    <property type="match status" value="1"/>
</dbReference>
<gene>
    <name evidence="1" type="ORF">A3Q56_01863</name>
</gene>
<accession>A0A177BAD9</accession>
<name>A0A177BAD9_9BILA</name>
<dbReference type="GO" id="GO:0003779">
    <property type="term" value="F:actin binding"/>
    <property type="evidence" value="ECO:0007669"/>
    <property type="project" value="InterPro"/>
</dbReference>
<dbReference type="AlphaFoldDB" id="A0A177BAD9"/>
<dbReference type="Proteomes" id="UP000078046">
    <property type="component" value="Unassembled WGS sequence"/>
</dbReference>
<dbReference type="InterPro" id="IPR036140">
    <property type="entry name" value="PFN_sf"/>
</dbReference>
<keyword evidence="2" id="KW-1185">Reference proteome</keyword>
<evidence type="ECO:0000313" key="2">
    <source>
        <dbReference type="Proteomes" id="UP000078046"/>
    </source>
</evidence>
<protein>
    <recommendedName>
        <fullName evidence="3">Profilin</fullName>
    </recommendedName>
</protein>
<sequence>MSDHWSDWANYIISQSVEQCSKVNLTDKSHTSIWNTLHTFEIDSDNLKVLAEPFNSSNHPSGIKVDNIKFMYVKKIEDNVALYVQMGGSEDTKQTILSMLGKEYAIITLLPPKSNTRTVINVCHDVMKKLILNANLD</sequence>
<dbReference type="Pfam" id="PF00235">
    <property type="entry name" value="Profilin"/>
    <property type="match status" value="1"/>
</dbReference>
<comment type="caution">
    <text evidence="1">The sequence shown here is derived from an EMBL/GenBank/DDBJ whole genome shotgun (WGS) entry which is preliminary data.</text>
</comment>
<proteinExistence type="predicted"/>
<dbReference type="EMBL" id="LWCA01000152">
    <property type="protein sequence ID" value="OAF70404.1"/>
    <property type="molecule type" value="Genomic_DNA"/>
</dbReference>
<dbReference type="Gene3D" id="3.30.450.30">
    <property type="entry name" value="Dynein light chain 2a, cytoplasmic"/>
    <property type="match status" value="1"/>
</dbReference>